<dbReference type="VEuPathDB" id="CryptoDB:Cvel_3177"/>
<dbReference type="EMBL" id="CDMZ01000275">
    <property type="protein sequence ID" value="CUC09141.1"/>
    <property type="molecule type" value="Genomic_DNA"/>
</dbReference>
<organism evidence="1">
    <name type="scientific">Chromera velia CCMP2878</name>
    <dbReference type="NCBI Taxonomy" id="1169474"/>
    <lineage>
        <taxon>Eukaryota</taxon>
        <taxon>Sar</taxon>
        <taxon>Alveolata</taxon>
        <taxon>Colpodellida</taxon>
        <taxon>Chromeraceae</taxon>
        <taxon>Chromera</taxon>
    </lineage>
</organism>
<protein>
    <recommendedName>
        <fullName evidence="2">Integrase catalytic domain-containing protein</fullName>
    </recommendedName>
</protein>
<evidence type="ECO:0008006" key="2">
    <source>
        <dbReference type="Google" id="ProtNLM"/>
    </source>
</evidence>
<evidence type="ECO:0000313" key="1">
    <source>
        <dbReference type="EMBL" id="CUC09141.1"/>
    </source>
</evidence>
<accession>A0A0K6S6D7</accession>
<dbReference type="AlphaFoldDB" id="A0A0K6S6D7"/>
<reference evidence="1" key="1">
    <citation type="submission" date="2014-11" db="EMBL/GenBank/DDBJ databases">
        <title>Molecular phylogeny of cliff fern family Woodsiaceae with morphological implications.</title>
        <authorList>
            <person name="Shao Y.-Z."/>
            <person name="Wei R."/>
            <person name="Zhang X.-C."/>
        </authorList>
    </citation>
    <scope>NUCLEOTIDE SEQUENCE</scope>
</reference>
<sequence>MFPRWSRMMPAQRLIGRARRRRTLICETFVALYIASLYVDAPNGHCCSRIPSFPLPVNTKKREAEFDREWGGGRQALCMQCKLRCLDIEEARVEHDRLGIHSEAEYFRLTLEEDGKSITAAMAVEITATCWTCQQKQAVNKLLTAATWEKSRRSKVKEFGDEVYLDMWFPGDKDTEVSGFPYGNLWTDLHTCSKFNTPMRSRRDATDSLMDWIDYYGIVPKKILTDRAPKLIGGKFIETCRSFSLPILLERAPTGIKRILGFTERPIRTHWNQVSGQNLPAAYPQGGGALPQIGAIQEGATAA</sequence>
<proteinExistence type="predicted"/>
<dbReference type="PhylomeDB" id="A0A0K6S6D7"/>
<name>A0A0K6S6D7_9ALVE</name>
<gene>
    <name evidence="1" type="ORF">Cvel_3177.t2.CR1</name>
</gene>